<dbReference type="Proteomes" id="UP001186944">
    <property type="component" value="Unassembled WGS sequence"/>
</dbReference>
<accession>A0AA88XMW0</accession>
<name>A0AA88XMW0_PINIB</name>
<keyword evidence="2" id="KW-1185">Reference proteome</keyword>
<protein>
    <submittedName>
        <fullName evidence="1">Uncharacterized protein</fullName>
    </submittedName>
</protein>
<evidence type="ECO:0000313" key="2">
    <source>
        <dbReference type="Proteomes" id="UP001186944"/>
    </source>
</evidence>
<gene>
    <name evidence="1" type="ORF">FSP39_017886</name>
</gene>
<comment type="caution">
    <text evidence="1">The sequence shown here is derived from an EMBL/GenBank/DDBJ whole genome shotgun (WGS) entry which is preliminary data.</text>
</comment>
<organism evidence="1 2">
    <name type="scientific">Pinctada imbricata</name>
    <name type="common">Atlantic pearl-oyster</name>
    <name type="synonym">Pinctada martensii</name>
    <dbReference type="NCBI Taxonomy" id="66713"/>
    <lineage>
        <taxon>Eukaryota</taxon>
        <taxon>Metazoa</taxon>
        <taxon>Spiralia</taxon>
        <taxon>Lophotrochozoa</taxon>
        <taxon>Mollusca</taxon>
        <taxon>Bivalvia</taxon>
        <taxon>Autobranchia</taxon>
        <taxon>Pteriomorphia</taxon>
        <taxon>Pterioida</taxon>
        <taxon>Pterioidea</taxon>
        <taxon>Pteriidae</taxon>
        <taxon>Pinctada</taxon>
    </lineage>
</organism>
<reference evidence="1" key="1">
    <citation type="submission" date="2019-08" db="EMBL/GenBank/DDBJ databases">
        <title>The improved chromosome-level genome for the pearl oyster Pinctada fucata martensii using PacBio sequencing and Hi-C.</title>
        <authorList>
            <person name="Zheng Z."/>
        </authorList>
    </citation>
    <scope>NUCLEOTIDE SEQUENCE</scope>
    <source>
        <strain evidence="1">ZZ-2019</strain>
        <tissue evidence="1">Adductor muscle</tissue>
    </source>
</reference>
<dbReference type="AlphaFoldDB" id="A0AA88XMW0"/>
<evidence type="ECO:0000313" key="1">
    <source>
        <dbReference type="EMBL" id="KAK3088340.1"/>
    </source>
</evidence>
<sequence length="193" mass="23060">MFERTETLGHFILSMSLFQDNVREEDVRREVFGPPLNELVVSHIDTSVSRPTTASSRRSVLWSRERKAYEEKSEKRMLEFRTENYMQKKYPEIRRHWPGTWRTVNSRELDKIVDRLSRPTIISSNRAKSAPLLHRRVRTPQTHQWCKYYCINRCKQEHYVPWAPSPISDSSWPQSVTRDVYSSYSNHSENRLS</sequence>
<dbReference type="EMBL" id="VSWD01000011">
    <property type="protein sequence ID" value="KAK3088340.1"/>
    <property type="molecule type" value="Genomic_DNA"/>
</dbReference>
<proteinExistence type="predicted"/>